<feature type="region of interest" description="Disordered" evidence="1">
    <location>
        <begin position="159"/>
        <end position="182"/>
    </location>
</feature>
<accession>A0A5B7JU83</accession>
<comment type="caution">
    <text evidence="2">The sequence shown here is derived from an EMBL/GenBank/DDBJ whole genome shotgun (WGS) entry which is preliminary data.</text>
</comment>
<dbReference type="AlphaFoldDB" id="A0A5B7JU83"/>
<organism evidence="2 3">
    <name type="scientific">Portunus trituberculatus</name>
    <name type="common">Swimming crab</name>
    <name type="synonym">Neptunus trituberculatus</name>
    <dbReference type="NCBI Taxonomy" id="210409"/>
    <lineage>
        <taxon>Eukaryota</taxon>
        <taxon>Metazoa</taxon>
        <taxon>Ecdysozoa</taxon>
        <taxon>Arthropoda</taxon>
        <taxon>Crustacea</taxon>
        <taxon>Multicrustacea</taxon>
        <taxon>Malacostraca</taxon>
        <taxon>Eumalacostraca</taxon>
        <taxon>Eucarida</taxon>
        <taxon>Decapoda</taxon>
        <taxon>Pleocyemata</taxon>
        <taxon>Brachyura</taxon>
        <taxon>Eubrachyura</taxon>
        <taxon>Portunoidea</taxon>
        <taxon>Portunidae</taxon>
        <taxon>Portuninae</taxon>
        <taxon>Portunus</taxon>
    </lineage>
</organism>
<dbReference type="OrthoDB" id="6378313at2759"/>
<sequence length="182" mass="20737">MLRKAEKDGERIEDSNRQCANSSYESLPNRKTMGLMTAMSRVTNRSQTQCSLCLGHHPIDTCRCFIEMNTTNRLSLVRRERRCLSCFGHNHWITTCPRKVLCDIDSCLEFHSRLLHFTGNIIDSHIHGRSTRLPNALQELKRTHLGGDTPLSLHKRLRQTPLRAIMPPDPSTSNTNPEATSS</sequence>
<evidence type="ECO:0000256" key="1">
    <source>
        <dbReference type="SAM" id="MobiDB-lite"/>
    </source>
</evidence>
<dbReference type="Proteomes" id="UP000324222">
    <property type="component" value="Unassembled WGS sequence"/>
</dbReference>
<evidence type="ECO:0000313" key="2">
    <source>
        <dbReference type="EMBL" id="MPD01542.1"/>
    </source>
</evidence>
<proteinExistence type="predicted"/>
<gene>
    <name evidence="2" type="ORF">E2C01_097074</name>
</gene>
<protein>
    <submittedName>
        <fullName evidence="2">Uncharacterized protein</fullName>
    </submittedName>
</protein>
<feature type="compositionally biased region" description="Polar residues" evidence="1">
    <location>
        <begin position="171"/>
        <end position="182"/>
    </location>
</feature>
<name>A0A5B7JU83_PORTR</name>
<dbReference type="EMBL" id="VSRR010127583">
    <property type="protein sequence ID" value="MPD01542.1"/>
    <property type="molecule type" value="Genomic_DNA"/>
</dbReference>
<reference evidence="2 3" key="1">
    <citation type="submission" date="2019-05" db="EMBL/GenBank/DDBJ databases">
        <title>Another draft genome of Portunus trituberculatus and its Hox gene families provides insights of decapod evolution.</title>
        <authorList>
            <person name="Jeong J.-H."/>
            <person name="Song I."/>
            <person name="Kim S."/>
            <person name="Choi T."/>
            <person name="Kim D."/>
            <person name="Ryu S."/>
            <person name="Kim W."/>
        </authorList>
    </citation>
    <scope>NUCLEOTIDE SEQUENCE [LARGE SCALE GENOMIC DNA]</scope>
    <source>
        <tissue evidence="2">Muscle</tissue>
    </source>
</reference>
<evidence type="ECO:0000313" key="3">
    <source>
        <dbReference type="Proteomes" id="UP000324222"/>
    </source>
</evidence>
<keyword evidence="3" id="KW-1185">Reference proteome</keyword>